<organism evidence="1 2">
    <name type="scientific">Pisolithus tinctorius Marx 270</name>
    <dbReference type="NCBI Taxonomy" id="870435"/>
    <lineage>
        <taxon>Eukaryota</taxon>
        <taxon>Fungi</taxon>
        <taxon>Dikarya</taxon>
        <taxon>Basidiomycota</taxon>
        <taxon>Agaricomycotina</taxon>
        <taxon>Agaricomycetes</taxon>
        <taxon>Agaricomycetidae</taxon>
        <taxon>Boletales</taxon>
        <taxon>Sclerodermatineae</taxon>
        <taxon>Pisolithaceae</taxon>
        <taxon>Pisolithus</taxon>
    </lineage>
</organism>
<reference evidence="1 2" key="1">
    <citation type="submission" date="2014-04" db="EMBL/GenBank/DDBJ databases">
        <authorList>
            <consortium name="DOE Joint Genome Institute"/>
            <person name="Kuo A."/>
            <person name="Kohler A."/>
            <person name="Costa M.D."/>
            <person name="Nagy L.G."/>
            <person name="Floudas D."/>
            <person name="Copeland A."/>
            <person name="Barry K.W."/>
            <person name="Cichocki N."/>
            <person name="Veneault-Fourrey C."/>
            <person name="LaButti K."/>
            <person name="Lindquist E.A."/>
            <person name="Lipzen A."/>
            <person name="Lundell T."/>
            <person name="Morin E."/>
            <person name="Murat C."/>
            <person name="Sun H."/>
            <person name="Tunlid A."/>
            <person name="Henrissat B."/>
            <person name="Grigoriev I.V."/>
            <person name="Hibbett D.S."/>
            <person name="Martin F."/>
            <person name="Nordberg H.P."/>
            <person name="Cantor M.N."/>
            <person name="Hua S.X."/>
        </authorList>
    </citation>
    <scope>NUCLEOTIDE SEQUENCE [LARGE SCALE GENOMIC DNA]</scope>
    <source>
        <strain evidence="1 2">Marx 270</strain>
    </source>
</reference>
<evidence type="ECO:0000313" key="1">
    <source>
        <dbReference type="EMBL" id="KIN99447.1"/>
    </source>
</evidence>
<evidence type="ECO:0008006" key="3">
    <source>
        <dbReference type="Google" id="ProtNLM"/>
    </source>
</evidence>
<proteinExistence type="predicted"/>
<dbReference type="Proteomes" id="UP000054217">
    <property type="component" value="Unassembled WGS sequence"/>
</dbReference>
<protein>
    <recommendedName>
        <fullName evidence="3">DUF659 domain-containing protein</fullName>
    </recommendedName>
</protein>
<dbReference type="EMBL" id="KN832005">
    <property type="protein sequence ID" value="KIN99447.1"/>
    <property type="molecule type" value="Genomic_DNA"/>
</dbReference>
<gene>
    <name evidence="1" type="ORF">M404DRAFT_155309</name>
</gene>
<keyword evidence="2" id="KW-1185">Reference proteome</keyword>
<name>A0A0C3IR96_PISTI</name>
<dbReference type="AlphaFoldDB" id="A0A0C3IR96"/>
<dbReference type="STRING" id="870435.A0A0C3IR96"/>
<accession>A0A0C3IR96</accession>
<dbReference type="OrthoDB" id="2652027at2759"/>
<reference evidence="2" key="2">
    <citation type="submission" date="2015-01" db="EMBL/GenBank/DDBJ databases">
        <title>Evolutionary Origins and Diversification of the Mycorrhizal Mutualists.</title>
        <authorList>
            <consortium name="DOE Joint Genome Institute"/>
            <consortium name="Mycorrhizal Genomics Consortium"/>
            <person name="Kohler A."/>
            <person name="Kuo A."/>
            <person name="Nagy L.G."/>
            <person name="Floudas D."/>
            <person name="Copeland A."/>
            <person name="Barry K.W."/>
            <person name="Cichocki N."/>
            <person name="Veneault-Fourrey C."/>
            <person name="LaButti K."/>
            <person name="Lindquist E.A."/>
            <person name="Lipzen A."/>
            <person name="Lundell T."/>
            <person name="Morin E."/>
            <person name="Murat C."/>
            <person name="Riley R."/>
            <person name="Ohm R."/>
            <person name="Sun H."/>
            <person name="Tunlid A."/>
            <person name="Henrissat B."/>
            <person name="Grigoriev I.V."/>
            <person name="Hibbett D.S."/>
            <person name="Martin F."/>
        </authorList>
    </citation>
    <scope>NUCLEOTIDE SEQUENCE [LARGE SCALE GENOMIC DNA]</scope>
    <source>
        <strain evidence="2">Marx 270</strain>
    </source>
</reference>
<evidence type="ECO:0000313" key="2">
    <source>
        <dbReference type="Proteomes" id="UP000054217"/>
    </source>
</evidence>
<sequence length="108" mass="11790">MPGSKQLSGRILDKEATKVVKKMKTAVHGKFATGQCNGWKNVNKASIIASTINVEYSPYLLNTTDISAQPKTAEWLLEIVMAEIAYATNTLNVRLIAWCSDAGRDSSD</sequence>
<dbReference type="InParanoid" id="A0A0C3IR96"/>
<dbReference type="HOGENOM" id="CLU_170509_0_0_1"/>